<proteinExistence type="predicted"/>
<comment type="caution">
    <text evidence="4">The sequence shown here is derived from an EMBL/GenBank/DDBJ whole genome shotgun (WGS) entry which is preliminary data.</text>
</comment>
<evidence type="ECO:0000313" key="5">
    <source>
        <dbReference type="Proteomes" id="UP000530928"/>
    </source>
</evidence>
<dbReference type="AlphaFoldDB" id="A0A7W0HSZ1"/>
<dbReference type="Proteomes" id="UP000530928">
    <property type="component" value="Unassembled WGS sequence"/>
</dbReference>
<evidence type="ECO:0000256" key="2">
    <source>
        <dbReference type="SAM" id="Phobius"/>
    </source>
</evidence>
<organism evidence="4 5">
    <name type="scientific">Nonomuraea soli</name>
    <dbReference type="NCBI Taxonomy" id="1032476"/>
    <lineage>
        <taxon>Bacteria</taxon>
        <taxon>Bacillati</taxon>
        <taxon>Actinomycetota</taxon>
        <taxon>Actinomycetes</taxon>
        <taxon>Streptosporangiales</taxon>
        <taxon>Streptosporangiaceae</taxon>
        <taxon>Nonomuraea</taxon>
    </lineage>
</organism>
<accession>A0A7W0HSZ1</accession>
<dbReference type="Pfam" id="PF14257">
    <property type="entry name" value="DUF4349"/>
    <property type="match status" value="1"/>
</dbReference>
<feature type="region of interest" description="Disordered" evidence="1">
    <location>
        <begin position="24"/>
        <end position="58"/>
    </location>
</feature>
<evidence type="ECO:0000259" key="3">
    <source>
        <dbReference type="Pfam" id="PF14257"/>
    </source>
</evidence>
<keyword evidence="2" id="KW-0472">Membrane</keyword>
<dbReference type="InterPro" id="IPR025645">
    <property type="entry name" value="DUF4349"/>
</dbReference>
<protein>
    <recommendedName>
        <fullName evidence="3">DUF4349 domain-containing protein</fullName>
    </recommendedName>
</protein>
<keyword evidence="5" id="KW-1185">Reference proteome</keyword>
<feature type="domain" description="DUF4349" evidence="3">
    <location>
        <begin position="65"/>
        <end position="276"/>
    </location>
</feature>
<name>A0A7W0HSZ1_9ACTN</name>
<keyword evidence="2" id="KW-1133">Transmembrane helix</keyword>
<dbReference type="RefSeq" id="WP_181613266.1">
    <property type="nucleotide sequence ID" value="NZ_BAABAM010000004.1"/>
</dbReference>
<dbReference type="EMBL" id="JACDUR010000006">
    <property type="protein sequence ID" value="MBA2894505.1"/>
    <property type="molecule type" value="Genomic_DNA"/>
</dbReference>
<reference evidence="4 5" key="1">
    <citation type="submission" date="2020-07" db="EMBL/GenBank/DDBJ databases">
        <title>Genomic Encyclopedia of Type Strains, Phase IV (KMG-IV): sequencing the most valuable type-strain genomes for metagenomic binning, comparative biology and taxonomic classification.</title>
        <authorList>
            <person name="Goeker M."/>
        </authorList>
    </citation>
    <scope>NUCLEOTIDE SEQUENCE [LARGE SCALE GENOMIC DNA]</scope>
    <source>
        <strain evidence="4 5">DSM 45533</strain>
    </source>
</reference>
<keyword evidence="2" id="KW-0812">Transmembrane</keyword>
<sequence length="301" mass="31572">MSVALTGACLALLTACGGGMGTSAGGRAESAAGAPVAPTMAAPQKDGEGGQKAPAEQVKVTQEQRQIIYVARVTVRAKDVFEAGAKAKQIVTAAGGYVSKEDSSSAEQSEGRSTLEFKVPPAAYPGVLAALGKDLGKQLSSTQTAEDVTQQVADINSRVSSAEESLASLRALLKQATTVGQVMEVEQQIYSRTAELESLQAQQKELARQTAHATITLDLIGPVSPEPLPEEEKPPGFLDGLKGGWDALVSFVRVALMVLGALLPWMLVIVPVLLVTTWALRRRSTPPPPPVAEPEREKEPV</sequence>
<evidence type="ECO:0000256" key="1">
    <source>
        <dbReference type="SAM" id="MobiDB-lite"/>
    </source>
</evidence>
<evidence type="ECO:0000313" key="4">
    <source>
        <dbReference type="EMBL" id="MBA2894505.1"/>
    </source>
</evidence>
<gene>
    <name evidence="4" type="ORF">HNR30_005877</name>
</gene>
<feature type="transmembrane region" description="Helical" evidence="2">
    <location>
        <begin position="254"/>
        <end position="280"/>
    </location>
</feature>
<feature type="compositionally biased region" description="Low complexity" evidence="1">
    <location>
        <begin position="25"/>
        <end position="43"/>
    </location>
</feature>